<accession>A0ABT6HS83</accession>
<protein>
    <recommendedName>
        <fullName evidence="4">Secreted protein</fullName>
    </recommendedName>
</protein>
<proteinExistence type="predicted"/>
<keyword evidence="3" id="KW-1185">Reference proteome</keyword>
<gene>
    <name evidence="2" type="ORF">QCN29_22775</name>
</gene>
<evidence type="ECO:0000313" key="3">
    <source>
        <dbReference type="Proteomes" id="UP001223144"/>
    </source>
</evidence>
<dbReference type="RefSeq" id="WP_279930432.1">
    <property type="nucleotide sequence ID" value="NZ_JARWBG010000028.1"/>
</dbReference>
<dbReference type="EMBL" id="JARWBG010000028">
    <property type="protein sequence ID" value="MDH2391551.1"/>
    <property type="molecule type" value="Genomic_DNA"/>
</dbReference>
<evidence type="ECO:0008006" key="4">
    <source>
        <dbReference type="Google" id="ProtNLM"/>
    </source>
</evidence>
<evidence type="ECO:0000256" key="1">
    <source>
        <dbReference type="SAM" id="SignalP"/>
    </source>
</evidence>
<keyword evidence="1" id="KW-0732">Signal</keyword>
<reference evidence="2 3" key="1">
    <citation type="submission" date="2023-04" db="EMBL/GenBank/DDBJ databases">
        <title>Streptomyces chengmaiensis sp. nov. isolated from the stem of mangrove plant in Hainan.</title>
        <authorList>
            <person name="Huang X."/>
            <person name="Zhou S."/>
            <person name="Chu X."/>
            <person name="Xie Y."/>
            <person name="Lin Y."/>
        </authorList>
    </citation>
    <scope>NUCLEOTIDE SEQUENCE [LARGE SCALE GENOMIC DNA]</scope>
    <source>
        <strain evidence="2 3">HNM0663</strain>
    </source>
</reference>
<feature type="signal peptide" evidence="1">
    <location>
        <begin position="1"/>
        <end position="29"/>
    </location>
</feature>
<name>A0ABT6HS83_9ACTN</name>
<feature type="chain" id="PRO_5045132956" description="Secreted protein" evidence="1">
    <location>
        <begin position="30"/>
        <end position="134"/>
    </location>
</feature>
<organism evidence="2 3">
    <name type="scientific">Streptomyces chengmaiensis</name>
    <dbReference type="NCBI Taxonomy" id="3040919"/>
    <lineage>
        <taxon>Bacteria</taxon>
        <taxon>Bacillati</taxon>
        <taxon>Actinomycetota</taxon>
        <taxon>Actinomycetes</taxon>
        <taxon>Kitasatosporales</taxon>
        <taxon>Streptomycetaceae</taxon>
        <taxon>Streptomyces</taxon>
    </lineage>
</organism>
<evidence type="ECO:0000313" key="2">
    <source>
        <dbReference type="EMBL" id="MDH2391551.1"/>
    </source>
</evidence>
<comment type="caution">
    <text evidence="2">The sequence shown here is derived from an EMBL/GenBank/DDBJ whole genome shotgun (WGS) entry which is preliminary data.</text>
</comment>
<sequence length="134" mass="14545">MNTKNRRLARGLIVGAALVGLAGTTPAYAEGSWSSYISGWTSGKESRRWTDNNTDSVSTSVGFSGCASDGGGGFKHAQLKLWKDVFGPDDDQGTKTNYCNRVYWGDKSSGKYYFELWGVVSGGYLSVKSVNTRY</sequence>
<dbReference type="Proteomes" id="UP001223144">
    <property type="component" value="Unassembled WGS sequence"/>
</dbReference>